<dbReference type="InterPro" id="IPR038005">
    <property type="entry name" value="RX-like_CC"/>
</dbReference>
<evidence type="ECO:0000256" key="4">
    <source>
        <dbReference type="ARBA" id="ARBA00022741"/>
    </source>
</evidence>
<evidence type="ECO:0000313" key="12">
    <source>
        <dbReference type="EMBL" id="GEY58055.1"/>
    </source>
</evidence>
<dbReference type="EMBL" id="BKCJ010190707">
    <property type="protein sequence ID" value="GEY58055.1"/>
    <property type="molecule type" value="Genomic_DNA"/>
</dbReference>
<dbReference type="FunFam" id="1.10.10.10:FF:000322">
    <property type="entry name" value="Probable disease resistance protein At1g63360"/>
    <property type="match status" value="1"/>
</dbReference>
<dbReference type="Gene3D" id="1.20.5.4130">
    <property type="match status" value="1"/>
</dbReference>
<feature type="domain" description="NB-ARC" evidence="8">
    <location>
        <begin position="179"/>
        <end position="347"/>
    </location>
</feature>
<dbReference type="Gene3D" id="1.10.10.10">
    <property type="entry name" value="Winged helix-like DNA-binding domain superfamily/Winged helix DNA-binding domain"/>
    <property type="match status" value="1"/>
</dbReference>
<dbReference type="InterPro" id="IPR027417">
    <property type="entry name" value="P-loop_NTPase"/>
</dbReference>
<dbReference type="SUPFAM" id="SSF52540">
    <property type="entry name" value="P-loop containing nucleoside triphosphate hydrolases"/>
    <property type="match status" value="1"/>
</dbReference>
<evidence type="ECO:0000256" key="1">
    <source>
        <dbReference type="ARBA" id="ARBA00008894"/>
    </source>
</evidence>
<feature type="domain" description="Disease resistance protein winged helix" evidence="10">
    <location>
        <begin position="431"/>
        <end position="501"/>
    </location>
</feature>
<dbReference type="SUPFAM" id="SSF52058">
    <property type="entry name" value="L domain-like"/>
    <property type="match status" value="1"/>
</dbReference>
<dbReference type="Pfam" id="PF18052">
    <property type="entry name" value="Rx_N"/>
    <property type="match status" value="1"/>
</dbReference>
<evidence type="ECO:0000259" key="11">
    <source>
        <dbReference type="Pfam" id="PF23598"/>
    </source>
</evidence>
<keyword evidence="2" id="KW-0433">Leucine-rich repeat</keyword>
<dbReference type="InterPro" id="IPR041118">
    <property type="entry name" value="Rx_N"/>
</dbReference>
<protein>
    <submittedName>
        <fullName evidence="12">Disease resistance protein RPP13-like</fullName>
    </submittedName>
</protein>
<dbReference type="PANTHER" id="PTHR23155">
    <property type="entry name" value="DISEASE RESISTANCE PROTEIN RP"/>
    <property type="match status" value="1"/>
</dbReference>
<dbReference type="InterPro" id="IPR044974">
    <property type="entry name" value="Disease_R_plants"/>
</dbReference>
<feature type="region of interest" description="Disordered" evidence="7">
    <location>
        <begin position="148"/>
        <end position="171"/>
    </location>
</feature>
<feature type="domain" description="Disease resistance R13L4/SHOC-2-like LRR" evidence="11">
    <location>
        <begin position="584"/>
        <end position="891"/>
    </location>
</feature>
<evidence type="ECO:0000256" key="3">
    <source>
        <dbReference type="ARBA" id="ARBA00022737"/>
    </source>
</evidence>
<dbReference type="PANTHER" id="PTHR23155:SF955">
    <property type="entry name" value="AAA+ ATPASE DOMAIN-CONTAINING PROTEIN"/>
    <property type="match status" value="1"/>
</dbReference>
<comment type="similarity">
    <text evidence="1">Belongs to the disease resistance NB-LRR family.</text>
</comment>
<dbReference type="GO" id="GO:0005524">
    <property type="term" value="F:ATP binding"/>
    <property type="evidence" value="ECO:0007669"/>
    <property type="project" value="UniProtKB-KW"/>
</dbReference>
<dbReference type="Gene3D" id="3.40.50.300">
    <property type="entry name" value="P-loop containing nucleotide triphosphate hydrolases"/>
    <property type="match status" value="1"/>
</dbReference>
<organism evidence="12">
    <name type="scientific">Tanacetum cinerariifolium</name>
    <name type="common">Dalmatian daisy</name>
    <name type="synonym">Chrysanthemum cinerariifolium</name>
    <dbReference type="NCBI Taxonomy" id="118510"/>
    <lineage>
        <taxon>Eukaryota</taxon>
        <taxon>Viridiplantae</taxon>
        <taxon>Streptophyta</taxon>
        <taxon>Embryophyta</taxon>
        <taxon>Tracheophyta</taxon>
        <taxon>Spermatophyta</taxon>
        <taxon>Magnoliopsida</taxon>
        <taxon>eudicotyledons</taxon>
        <taxon>Gunneridae</taxon>
        <taxon>Pentapetalae</taxon>
        <taxon>asterids</taxon>
        <taxon>campanulids</taxon>
        <taxon>Asterales</taxon>
        <taxon>Asteraceae</taxon>
        <taxon>Asteroideae</taxon>
        <taxon>Anthemideae</taxon>
        <taxon>Anthemidinae</taxon>
        <taxon>Tanacetum</taxon>
    </lineage>
</organism>
<name>A0A699HQ45_TANCI</name>
<dbReference type="GO" id="GO:0043531">
    <property type="term" value="F:ADP binding"/>
    <property type="evidence" value="ECO:0007669"/>
    <property type="project" value="InterPro"/>
</dbReference>
<dbReference type="InterPro" id="IPR036388">
    <property type="entry name" value="WH-like_DNA-bd_sf"/>
</dbReference>
<dbReference type="Pfam" id="PF23559">
    <property type="entry name" value="WHD_DRP"/>
    <property type="match status" value="1"/>
</dbReference>
<evidence type="ECO:0000259" key="10">
    <source>
        <dbReference type="Pfam" id="PF23559"/>
    </source>
</evidence>
<keyword evidence="4" id="KW-0547">Nucleotide-binding</keyword>
<sequence>MAVEVVVSVVIHKLANLITEESQTFEKVIDEVQSVVAKLRDMQSILNHAEHQEQTNKVITDWVMQSLSKVYRVVDAIETFVLAEIRLKRMGFFKKHSFIIANEFKLCREVPEEMDCCENVSRLKSRMKRISKEIEKWKDGFSSLALIQDPGPQRRRHREQPWQKSNSFDPPKREKAIFKKDVDNLMRQITSDNKPLEIICVYGEDGIGKTAHVKKIYNKLEVKNKFACRSLVVVQTTWSIRHLLMAILQQVTSMQGKEKLKDEDLIVRLNNFLSVRNYLIVINDVKSLDLLIQLKRALPDASNGSRVVITTSNEHAASFEDASSRYHFKPLDIEDGFKFFISKIWSQEGIPSSPDSIEDLKIKIAESCKGTLLRIAMLAGLLSTRKPTYKAWTSVFEQQDFATKSPSFDLVNFCYNDVPIHLKPCFLYLALFRRGFEIPVRRLFRLWLAEGFVKLSRDIIPEDVVEGYLEELVKRNMVEITKRRSDGSPKKCRMIGLLHDIFLPRAVELGLFHLHQKPDGHSNATAEHRFKIRRVVEYTNIKDYSNSKDFNQNLQSYISFNGRKKDMPAEEVGRFLEKIIGARGFGLLKVLDLEGVYRPRLPENLGSLFHLRYLGLRWTFLDALPSSLGDLLYLETLDIKHTHITTLPSSIWNMKHLHYLCLNGARLEISAQSNKHRGPSQLHTLWGLFVDENIAQKIGSTLSRMTNLQKLDLTRQSSSTITAMTTTTTTATTTTTTTSQLSTYEEIGSWISSMSSLQYLRLRSKDKMGRPSVLIIKPFARLQNLSQLYLLGHLRESLRWYQIPAGLKGLTLSVSRLDKDPMPTLSQLPNLLVLRLLAASYVGDEMHCPRNGFPALRVLKLWKLEKLKILTMDEGTMKNLHTMEVRCCRELMELPVTLLQIQSFENLILTNMPKSFVSAIREKKKKHTKIVENEWDL</sequence>
<reference evidence="12" key="1">
    <citation type="journal article" date="2019" name="Sci. Rep.">
        <title>Draft genome of Tanacetum cinerariifolium, the natural source of mosquito coil.</title>
        <authorList>
            <person name="Yamashiro T."/>
            <person name="Shiraishi A."/>
            <person name="Satake H."/>
            <person name="Nakayama K."/>
        </authorList>
    </citation>
    <scope>NUCLEOTIDE SEQUENCE</scope>
</reference>
<dbReference type="InterPro" id="IPR032675">
    <property type="entry name" value="LRR_dom_sf"/>
</dbReference>
<dbReference type="PRINTS" id="PR00364">
    <property type="entry name" value="DISEASERSIST"/>
</dbReference>
<gene>
    <name evidence="12" type="ORF">Tci_430029</name>
</gene>
<keyword evidence="6" id="KW-0067">ATP-binding</keyword>
<dbReference type="CDD" id="cd14798">
    <property type="entry name" value="RX-CC_like"/>
    <property type="match status" value="1"/>
</dbReference>
<dbReference type="Pfam" id="PF23598">
    <property type="entry name" value="LRR_14"/>
    <property type="match status" value="1"/>
</dbReference>
<comment type="caution">
    <text evidence="12">The sequence shown here is derived from an EMBL/GenBank/DDBJ whole genome shotgun (WGS) entry which is preliminary data.</text>
</comment>
<dbReference type="InterPro" id="IPR058922">
    <property type="entry name" value="WHD_DRP"/>
</dbReference>
<dbReference type="Gene3D" id="3.80.10.10">
    <property type="entry name" value="Ribonuclease Inhibitor"/>
    <property type="match status" value="2"/>
</dbReference>
<keyword evidence="5" id="KW-0611">Plant defense</keyword>
<feature type="domain" description="Disease resistance N-terminal" evidence="9">
    <location>
        <begin position="6"/>
        <end position="95"/>
    </location>
</feature>
<proteinExistence type="inferred from homology"/>
<dbReference type="Pfam" id="PF00931">
    <property type="entry name" value="NB-ARC"/>
    <property type="match status" value="1"/>
</dbReference>
<dbReference type="InterPro" id="IPR055414">
    <property type="entry name" value="LRR_R13L4/SHOC2-like"/>
</dbReference>
<dbReference type="GO" id="GO:0098542">
    <property type="term" value="P:defense response to other organism"/>
    <property type="evidence" value="ECO:0007669"/>
    <property type="project" value="TreeGrafter"/>
</dbReference>
<evidence type="ECO:0000259" key="8">
    <source>
        <dbReference type="Pfam" id="PF00931"/>
    </source>
</evidence>
<evidence type="ECO:0000256" key="7">
    <source>
        <dbReference type="SAM" id="MobiDB-lite"/>
    </source>
</evidence>
<evidence type="ECO:0000256" key="5">
    <source>
        <dbReference type="ARBA" id="ARBA00022821"/>
    </source>
</evidence>
<accession>A0A699HQ45</accession>
<evidence type="ECO:0000256" key="2">
    <source>
        <dbReference type="ARBA" id="ARBA00022614"/>
    </source>
</evidence>
<evidence type="ECO:0000256" key="6">
    <source>
        <dbReference type="ARBA" id="ARBA00022840"/>
    </source>
</evidence>
<keyword evidence="3" id="KW-0677">Repeat</keyword>
<dbReference type="AlphaFoldDB" id="A0A699HQ45"/>
<dbReference type="InterPro" id="IPR002182">
    <property type="entry name" value="NB-ARC"/>
</dbReference>
<evidence type="ECO:0000259" key="9">
    <source>
        <dbReference type="Pfam" id="PF18052"/>
    </source>
</evidence>